<dbReference type="EMBL" id="BMQM01000004">
    <property type="protein sequence ID" value="GGR51141.1"/>
    <property type="molecule type" value="Genomic_DNA"/>
</dbReference>
<reference evidence="2" key="1">
    <citation type="journal article" date="2019" name="Int. J. Syst. Evol. Microbiol.">
        <title>The Global Catalogue of Microorganisms (GCM) 10K type strain sequencing project: providing services to taxonomists for standard genome sequencing and annotation.</title>
        <authorList>
            <consortium name="The Broad Institute Genomics Platform"/>
            <consortium name="The Broad Institute Genome Sequencing Center for Infectious Disease"/>
            <person name="Wu L."/>
            <person name="Ma J."/>
        </authorList>
    </citation>
    <scope>NUCLEOTIDE SEQUENCE [LARGE SCALE GENOMIC DNA]</scope>
    <source>
        <strain evidence="2">JCM 31404</strain>
    </source>
</reference>
<protein>
    <recommendedName>
        <fullName evidence="3">DUF2283 domain-containing protein</fullName>
    </recommendedName>
</protein>
<sequence length="81" mass="8863">MKPLTFWEARRLDAVTWEVTGMLPQRAGSLPVRVTVDRVDLEQCAVIGTDGDLHLLEYSPEGLSALALVQADLAQSRAVQS</sequence>
<dbReference type="Proteomes" id="UP000634308">
    <property type="component" value="Unassembled WGS sequence"/>
</dbReference>
<evidence type="ECO:0000313" key="2">
    <source>
        <dbReference type="Proteomes" id="UP000634308"/>
    </source>
</evidence>
<comment type="caution">
    <text evidence="1">The sequence shown here is derived from an EMBL/GenBank/DDBJ whole genome shotgun (WGS) entry which is preliminary data.</text>
</comment>
<proteinExistence type="predicted"/>
<dbReference type="RefSeq" id="WP_189063942.1">
    <property type="nucleotide sequence ID" value="NZ_BMQM01000004.1"/>
</dbReference>
<gene>
    <name evidence="1" type="ORF">GCM10008959_10640</name>
</gene>
<organism evidence="1 2">
    <name type="scientific">Deinococcus seoulensis</name>
    <dbReference type="NCBI Taxonomy" id="1837379"/>
    <lineage>
        <taxon>Bacteria</taxon>
        <taxon>Thermotogati</taxon>
        <taxon>Deinococcota</taxon>
        <taxon>Deinococci</taxon>
        <taxon>Deinococcales</taxon>
        <taxon>Deinococcaceae</taxon>
        <taxon>Deinococcus</taxon>
    </lineage>
</organism>
<evidence type="ECO:0000313" key="1">
    <source>
        <dbReference type="EMBL" id="GGR51141.1"/>
    </source>
</evidence>
<name>A0ABQ2RQW9_9DEIO</name>
<accession>A0ABQ2RQW9</accession>
<evidence type="ECO:0008006" key="3">
    <source>
        <dbReference type="Google" id="ProtNLM"/>
    </source>
</evidence>
<keyword evidence="2" id="KW-1185">Reference proteome</keyword>